<evidence type="ECO:0000256" key="1">
    <source>
        <dbReference type="SAM" id="Phobius"/>
    </source>
</evidence>
<evidence type="ECO:0000313" key="3">
    <source>
        <dbReference type="Proteomes" id="UP001443914"/>
    </source>
</evidence>
<dbReference type="AlphaFoldDB" id="A0AAW1KYY9"/>
<name>A0AAW1KYY9_SAPOF</name>
<sequence length="92" mass="9968">MKNNTIIKLLNLVLMVTLVMVSTKLEVTIGARHIHPLSDIMLQGAGIDTRPLACVGLGQPCGPAYWCCEGCNCIFTYSHFYNCEAAGFGKSC</sequence>
<organism evidence="2 3">
    <name type="scientific">Saponaria officinalis</name>
    <name type="common">Common soapwort</name>
    <name type="synonym">Lychnis saponaria</name>
    <dbReference type="NCBI Taxonomy" id="3572"/>
    <lineage>
        <taxon>Eukaryota</taxon>
        <taxon>Viridiplantae</taxon>
        <taxon>Streptophyta</taxon>
        <taxon>Embryophyta</taxon>
        <taxon>Tracheophyta</taxon>
        <taxon>Spermatophyta</taxon>
        <taxon>Magnoliopsida</taxon>
        <taxon>eudicotyledons</taxon>
        <taxon>Gunneridae</taxon>
        <taxon>Pentapetalae</taxon>
        <taxon>Caryophyllales</taxon>
        <taxon>Caryophyllaceae</taxon>
        <taxon>Caryophylleae</taxon>
        <taxon>Saponaria</taxon>
    </lineage>
</organism>
<evidence type="ECO:0000313" key="2">
    <source>
        <dbReference type="EMBL" id="KAK9726667.1"/>
    </source>
</evidence>
<accession>A0AAW1KYY9</accession>
<comment type="caution">
    <text evidence="2">The sequence shown here is derived from an EMBL/GenBank/DDBJ whole genome shotgun (WGS) entry which is preliminary data.</text>
</comment>
<reference evidence="2" key="1">
    <citation type="submission" date="2024-03" db="EMBL/GenBank/DDBJ databases">
        <title>WGS assembly of Saponaria officinalis var. Norfolk2.</title>
        <authorList>
            <person name="Jenkins J."/>
            <person name="Shu S."/>
            <person name="Grimwood J."/>
            <person name="Barry K."/>
            <person name="Goodstein D."/>
            <person name="Schmutz J."/>
            <person name="Leebens-Mack J."/>
            <person name="Osbourn A."/>
        </authorList>
    </citation>
    <scope>NUCLEOTIDE SEQUENCE [LARGE SCALE GENOMIC DNA]</scope>
    <source>
        <strain evidence="2">JIC</strain>
    </source>
</reference>
<gene>
    <name evidence="2" type="ORF">RND81_05G229300</name>
</gene>
<keyword evidence="3" id="KW-1185">Reference proteome</keyword>
<keyword evidence="1" id="KW-1133">Transmembrane helix</keyword>
<dbReference type="Proteomes" id="UP001443914">
    <property type="component" value="Unassembled WGS sequence"/>
</dbReference>
<keyword evidence="1" id="KW-0472">Membrane</keyword>
<keyword evidence="1" id="KW-0812">Transmembrane</keyword>
<proteinExistence type="predicted"/>
<feature type="transmembrane region" description="Helical" evidence="1">
    <location>
        <begin position="6"/>
        <end position="25"/>
    </location>
</feature>
<dbReference type="EMBL" id="JBDFQZ010000005">
    <property type="protein sequence ID" value="KAK9726667.1"/>
    <property type="molecule type" value="Genomic_DNA"/>
</dbReference>
<protein>
    <submittedName>
        <fullName evidence="2">Uncharacterized protein</fullName>
    </submittedName>
</protein>